<reference evidence="2" key="1">
    <citation type="submission" date="2016-10" db="EMBL/GenBank/DDBJ databases">
        <authorList>
            <person name="Varghese N."/>
            <person name="Submissions S."/>
        </authorList>
    </citation>
    <scope>NUCLEOTIDE SEQUENCE [LARGE SCALE GENOMIC DNA]</scope>
    <source>
        <strain evidence="2">DSM 100420</strain>
    </source>
</reference>
<proteinExistence type="predicted"/>
<keyword evidence="2" id="KW-1185">Reference proteome</keyword>
<name>A0A1H3LTP6_9RHOB</name>
<dbReference type="EMBL" id="FNPX01000002">
    <property type="protein sequence ID" value="SDY67771.1"/>
    <property type="molecule type" value="Genomic_DNA"/>
</dbReference>
<dbReference type="AlphaFoldDB" id="A0A1H3LTP6"/>
<gene>
    <name evidence="1" type="ORF">SAMN05444004_102310</name>
</gene>
<sequence>MFETHASITYNEAFARAHKERAEAFREFLAFFRLPRLSKVSGNANA</sequence>
<accession>A0A1H3LTP6</accession>
<dbReference type="RefSeq" id="WP_170831346.1">
    <property type="nucleotide sequence ID" value="NZ_FNPX01000002.1"/>
</dbReference>
<organism evidence="1 2">
    <name type="scientific">Jannaschia faecimaris</name>
    <dbReference type="NCBI Taxonomy" id="1244108"/>
    <lineage>
        <taxon>Bacteria</taxon>
        <taxon>Pseudomonadati</taxon>
        <taxon>Pseudomonadota</taxon>
        <taxon>Alphaproteobacteria</taxon>
        <taxon>Rhodobacterales</taxon>
        <taxon>Roseobacteraceae</taxon>
        <taxon>Jannaschia</taxon>
    </lineage>
</organism>
<protein>
    <submittedName>
        <fullName evidence="1">Uncharacterized protein</fullName>
    </submittedName>
</protein>
<evidence type="ECO:0000313" key="2">
    <source>
        <dbReference type="Proteomes" id="UP000198914"/>
    </source>
</evidence>
<evidence type="ECO:0000313" key="1">
    <source>
        <dbReference type="EMBL" id="SDY67771.1"/>
    </source>
</evidence>
<dbReference type="Proteomes" id="UP000198914">
    <property type="component" value="Unassembled WGS sequence"/>
</dbReference>